<dbReference type="EMBL" id="FOJG01000001">
    <property type="protein sequence ID" value="SEW09425.1"/>
    <property type="molecule type" value="Genomic_DNA"/>
</dbReference>
<gene>
    <name evidence="1" type="ORF">SAMN04488122_0566</name>
</gene>
<protein>
    <submittedName>
        <fullName evidence="1">Uncharacterized protein</fullName>
    </submittedName>
</protein>
<dbReference type="STRING" id="29529.SAMN04488122_0566"/>
<dbReference type="Proteomes" id="UP000199310">
    <property type="component" value="Unassembled WGS sequence"/>
</dbReference>
<keyword evidence="2" id="KW-1185">Reference proteome</keyword>
<accession>A0A1I0P4Y8</accession>
<sequence>MKTILFLATFSLLLPACQEPARPVKERPVQIDTMQLVAPPAPLVKVASNEVYVVSRDSTTYIRFGDCYFSLDWITADPRRNDFEMHPDTLYFNLAHLRTIEGQMLAVTTGEAEKIRVFQCYETSAIIEKKPLLQWKHYRSPWETLIPEASNFFLCKKYTQAERTRFPPTSIHALQQHVKQHGSPAAYASVAQLDTFPSPSANVNISRYYIRLDGGDKKTADKINKLLIIDVNFNG</sequence>
<evidence type="ECO:0000313" key="2">
    <source>
        <dbReference type="Proteomes" id="UP000199310"/>
    </source>
</evidence>
<reference evidence="2" key="1">
    <citation type="submission" date="2016-10" db="EMBL/GenBank/DDBJ databases">
        <authorList>
            <person name="Varghese N."/>
            <person name="Submissions S."/>
        </authorList>
    </citation>
    <scope>NUCLEOTIDE SEQUENCE [LARGE SCALE GENOMIC DNA]</scope>
    <source>
        <strain evidence="2">DSM 3695</strain>
    </source>
</reference>
<organism evidence="1 2">
    <name type="scientific">Chitinophaga arvensicola</name>
    <dbReference type="NCBI Taxonomy" id="29529"/>
    <lineage>
        <taxon>Bacteria</taxon>
        <taxon>Pseudomonadati</taxon>
        <taxon>Bacteroidota</taxon>
        <taxon>Chitinophagia</taxon>
        <taxon>Chitinophagales</taxon>
        <taxon>Chitinophagaceae</taxon>
        <taxon>Chitinophaga</taxon>
    </lineage>
</organism>
<dbReference type="AlphaFoldDB" id="A0A1I0P4Y8"/>
<dbReference type="RefSeq" id="WP_143059052.1">
    <property type="nucleotide sequence ID" value="NZ_FOJG01000001.1"/>
</dbReference>
<evidence type="ECO:0000313" key="1">
    <source>
        <dbReference type="EMBL" id="SEW09425.1"/>
    </source>
</evidence>
<dbReference type="OrthoDB" id="5984340at2"/>
<name>A0A1I0P4Y8_9BACT</name>
<proteinExistence type="predicted"/>